<accession>A0A0E9WZD0</accession>
<sequence length="106" mass="12010">MKSHPHSWQKCMLGTSALLQCKMVEGMVLPYMFGQHMMHEMGDGLRHFHVMLWSKPQPASSVVEPALHDVGHQSPCQENSHHLKQGYADKDSSHDVDVPRQPLLQS</sequence>
<name>A0A0E9WZD0_ANGAN</name>
<feature type="compositionally biased region" description="Basic and acidic residues" evidence="1">
    <location>
        <begin position="87"/>
        <end position="98"/>
    </location>
</feature>
<organism evidence="2">
    <name type="scientific">Anguilla anguilla</name>
    <name type="common">European freshwater eel</name>
    <name type="synonym">Muraena anguilla</name>
    <dbReference type="NCBI Taxonomy" id="7936"/>
    <lineage>
        <taxon>Eukaryota</taxon>
        <taxon>Metazoa</taxon>
        <taxon>Chordata</taxon>
        <taxon>Craniata</taxon>
        <taxon>Vertebrata</taxon>
        <taxon>Euteleostomi</taxon>
        <taxon>Actinopterygii</taxon>
        <taxon>Neopterygii</taxon>
        <taxon>Teleostei</taxon>
        <taxon>Anguilliformes</taxon>
        <taxon>Anguillidae</taxon>
        <taxon>Anguilla</taxon>
    </lineage>
</organism>
<reference evidence="2" key="2">
    <citation type="journal article" date="2015" name="Fish Shellfish Immunol.">
        <title>Early steps in the European eel (Anguilla anguilla)-Vibrio vulnificus interaction in the gills: Role of the RtxA13 toxin.</title>
        <authorList>
            <person name="Callol A."/>
            <person name="Pajuelo D."/>
            <person name="Ebbesson L."/>
            <person name="Teles M."/>
            <person name="MacKenzie S."/>
            <person name="Amaro C."/>
        </authorList>
    </citation>
    <scope>NUCLEOTIDE SEQUENCE</scope>
</reference>
<proteinExistence type="predicted"/>
<protein>
    <submittedName>
        <fullName evidence="2">Uncharacterized protein</fullName>
    </submittedName>
</protein>
<dbReference type="AlphaFoldDB" id="A0A0E9WZD0"/>
<feature type="region of interest" description="Disordered" evidence="1">
    <location>
        <begin position="70"/>
        <end position="106"/>
    </location>
</feature>
<reference evidence="2" key="1">
    <citation type="submission" date="2014-11" db="EMBL/GenBank/DDBJ databases">
        <authorList>
            <person name="Amaro Gonzalez C."/>
        </authorList>
    </citation>
    <scope>NUCLEOTIDE SEQUENCE</scope>
</reference>
<evidence type="ECO:0000256" key="1">
    <source>
        <dbReference type="SAM" id="MobiDB-lite"/>
    </source>
</evidence>
<evidence type="ECO:0000313" key="2">
    <source>
        <dbReference type="EMBL" id="JAH95566.1"/>
    </source>
</evidence>
<dbReference type="EMBL" id="GBXM01013011">
    <property type="protein sequence ID" value="JAH95566.1"/>
    <property type="molecule type" value="Transcribed_RNA"/>
</dbReference>